<evidence type="ECO:0000256" key="1">
    <source>
        <dbReference type="SAM" id="Phobius"/>
    </source>
</evidence>
<evidence type="ECO:0000313" key="3">
    <source>
        <dbReference type="Proteomes" id="UP000593577"/>
    </source>
</evidence>
<organism evidence="2 3">
    <name type="scientific">Gossypium aridum</name>
    <name type="common">American cotton</name>
    <name type="synonym">Erioxylum aridum</name>
    <dbReference type="NCBI Taxonomy" id="34290"/>
    <lineage>
        <taxon>Eukaryota</taxon>
        <taxon>Viridiplantae</taxon>
        <taxon>Streptophyta</taxon>
        <taxon>Embryophyta</taxon>
        <taxon>Tracheophyta</taxon>
        <taxon>Spermatophyta</taxon>
        <taxon>Magnoliopsida</taxon>
        <taxon>eudicotyledons</taxon>
        <taxon>Gunneridae</taxon>
        <taxon>Pentapetalae</taxon>
        <taxon>rosids</taxon>
        <taxon>malvids</taxon>
        <taxon>Malvales</taxon>
        <taxon>Malvaceae</taxon>
        <taxon>Malvoideae</taxon>
        <taxon>Gossypium</taxon>
    </lineage>
</organism>
<keyword evidence="1" id="KW-0812">Transmembrane</keyword>
<proteinExistence type="predicted"/>
<keyword evidence="1" id="KW-1133">Transmembrane helix</keyword>
<accession>A0A7J8Y460</accession>
<keyword evidence="3" id="KW-1185">Reference proteome</keyword>
<dbReference type="Proteomes" id="UP000593577">
    <property type="component" value="Unassembled WGS sequence"/>
</dbReference>
<gene>
    <name evidence="2" type="ORF">Goari_004657</name>
</gene>
<comment type="caution">
    <text evidence="2">The sequence shown here is derived from an EMBL/GenBank/DDBJ whole genome shotgun (WGS) entry which is preliminary data.</text>
</comment>
<name>A0A7J8Y460_GOSAI</name>
<dbReference type="AlphaFoldDB" id="A0A7J8Y460"/>
<sequence>MQIAVRAGGFSALVVVGMAVIGIAILYATFYVWLGVDSPGSMKVTDSMVEQWLTKWRVKICKEFEHMQGKIEQMLDCKLQHVDEIIAETKTQVFNQMHEEIDKMIGGKKVGNFMVDPLIEENQTMEASINLSSVSYVSNPPRSMLTKTMAVTTNFDPLCYSLTPSKLMSSKLPISLNLI</sequence>
<keyword evidence="1" id="KW-0472">Membrane</keyword>
<feature type="transmembrane region" description="Helical" evidence="1">
    <location>
        <begin position="12"/>
        <end position="34"/>
    </location>
</feature>
<protein>
    <submittedName>
        <fullName evidence="2">Uncharacterized protein</fullName>
    </submittedName>
</protein>
<dbReference type="EMBL" id="JABFAA010000010">
    <property type="protein sequence ID" value="MBA0694347.1"/>
    <property type="molecule type" value="Genomic_DNA"/>
</dbReference>
<reference evidence="2 3" key="1">
    <citation type="journal article" date="2019" name="Genome Biol. Evol.">
        <title>Insights into the evolution of the New World diploid cottons (Gossypium, subgenus Houzingenia) based on genome sequencing.</title>
        <authorList>
            <person name="Grover C.E."/>
            <person name="Arick M.A. 2nd"/>
            <person name="Thrash A."/>
            <person name="Conover J.L."/>
            <person name="Sanders W.S."/>
            <person name="Peterson D.G."/>
            <person name="Frelichowski J.E."/>
            <person name="Scheffler J.A."/>
            <person name="Scheffler B.E."/>
            <person name="Wendel J.F."/>
        </authorList>
    </citation>
    <scope>NUCLEOTIDE SEQUENCE [LARGE SCALE GENOMIC DNA]</scope>
    <source>
        <strain evidence="2">185</strain>
        <tissue evidence="2">Leaf</tissue>
    </source>
</reference>
<evidence type="ECO:0000313" key="2">
    <source>
        <dbReference type="EMBL" id="MBA0694347.1"/>
    </source>
</evidence>